<evidence type="ECO:0000313" key="1">
    <source>
        <dbReference type="EMBL" id="MCO6045299.1"/>
    </source>
</evidence>
<sequence>MHCFLLRFTVLLSIASIVGCGGGGLPMVPVSGKVTFDGAAPPNSGNLSFISMQSDPGLPQRDGSCRFETDGLFVVTSFEKGDGLLPGKYRVEASCYKYQPDYSKKDPFADATAVDPSYEPIEISVEKGTPIRDLVIDIPLKK</sequence>
<gene>
    <name evidence="1" type="ORF">NG895_15415</name>
</gene>
<name>A0A9X2JJR4_9BACT</name>
<organism evidence="1 2">
    <name type="scientific">Aeoliella straminimaris</name>
    <dbReference type="NCBI Taxonomy" id="2954799"/>
    <lineage>
        <taxon>Bacteria</taxon>
        <taxon>Pseudomonadati</taxon>
        <taxon>Planctomycetota</taxon>
        <taxon>Planctomycetia</taxon>
        <taxon>Pirellulales</taxon>
        <taxon>Lacipirellulaceae</taxon>
        <taxon>Aeoliella</taxon>
    </lineage>
</organism>
<keyword evidence="2" id="KW-1185">Reference proteome</keyword>
<dbReference type="EMBL" id="JAMXLR010000055">
    <property type="protein sequence ID" value="MCO6045299.1"/>
    <property type="molecule type" value="Genomic_DNA"/>
</dbReference>
<proteinExistence type="predicted"/>
<accession>A0A9X2JJR4</accession>
<reference evidence="1" key="1">
    <citation type="submission" date="2022-06" db="EMBL/GenBank/DDBJ databases">
        <title>Aeoliella straminimaris, a novel planctomycete from sediments.</title>
        <authorList>
            <person name="Vitorino I.R."/>
            <person name="Lage O.M."/>
        </authorList>
    </citation>
    <scope>NUCLEOTIDE SEQUENCE</scope>
    <source>
        <strain evidence="1">ICT_H6.2</strain>
    </source>
</reference>
<evidence type="ECO:0000313" key="2">
    <source>
        <dbReference type="Proteomes" id="UP001155241"/>
    </source>
</evidence>
<evidence type="ECO:0008006" key="3">
    <source>
        <dbReference type="Google" id="ProtNLM"/>
    </source>
</evidence>
<comment type="caution">
    <text evidence="1">The sequence shown here is derived from an EMBL/GenBank/DDBJ whole genome shotgun (WGS) entry which is preliminary data.</text>
</comment>
<dbReference type="RefSeq" id="WP_252853415.1">
    <property type="nucleotide sequence ID" value="NZ_JAMXLR010000055.1"/>
</dbReference>
<protein>
    <recommendedName>
        <fullName evidence="3">Carboxypeptidase regulatory-like domain-containing protein</fullName>
    </recommendedName>
</protein>
<dbReference type="AlphaFoldDB" id="A0A9X2JJR4"/>
<dbReference type="PROSITE" id="PS51257">
    <property type="entry name" value="PROKAR_LIPOPROTEIN"/>
    <property type="match status" value="1"/>
</dbReference>
<dbReference type="Proteomes" id="UP001155241">
    <property type="component" value="Unassembled WGS sequence"/>
</dbReference>